<dbReference type="Proteomes" id="UP000001203">
    <property type="component" value="Chromosome circular"/>
</dbReference>
<dbReference type="AlphaFoldDB" id="B1WUW1"/>
<evidence type="ECO:0000313" key="3">
    <source>
        <dbReference type="Proteomes" id="UP000001203"/>
    </source>
</evidence>
<gene>
    <name evidence="2" type="ordered locus">cce_1212</name>
</gene>
<keyword evidence="1" id="KW-0472">Membrane</keyword>
<proteinExistence type="predicted"/>
<dbReference type="eggNOG" id="ENOG503035K">
    <property type="taxonomic scope" value="Bacteria"/>
</dbReference>
<feature type="transmembrane region" description="Helical" evidence="1">
    <location>
        <begin position="30"/>
        <end position="53"/>
    </location>
</feature>
<dbReference type="OrthoDB" id="583107at2"/>
<dbReference type="KEGG" id="cyt:cce_1212"/>
<name>B1WUW1_CROS5</name>
<keyword evidence="3" id="KW-1185">Reference proteome</keyword>
<dbReference type="HOGENOM" id="CLU_201926_0_0_3"/>
<protein>
    <submittedName>
        <fullName evidence="2">Uncharacterized protein</fullName>
    </submittedName>
</protein>
<sequence length="76" mass="8359">MHVNIHELKNAKNQVVATNGTLRKQEENPLMMILLVVLGSFVLGSLPILYGFMLTSSSTEAPTVPHEGVLWNSINN</sequence>
<reference evidence="2 3" key="1">
    <citation type="journal article" date="2008" name="Proc. Natl. Acad. Sci. U.S.A.">
        <title>The genome of Cyanothece 51142, a unicellular diazotrophic cyanobacterium important in the marine nitrogen cycle.</title>
        <authorList>
            <person name="Welsh E.A."/>
            <person name="Liberton M."/>
            <person name="Stoeckel J."/>
            <person name="Loh T."/>
            <person name="Elvitigala T."/>
            <person name="Wang C."/>
            <person name="Wollam A."/>
            <person name="Fulton R.S."/>
            <person name="Clifton S.W."/>
            <person name="Jacobs J.M."/>
            <person name="Aurora R."/>
            <person name="Ghosh B.K."/>
            <person name="Sherman L.A."/>
            <person name="Smith R.D."/>
            <person name="Wilson R.K."/>
            <person name="Pakrasi H.B."/>
        </authorList>
    </citation>
    <scope>NUCLEOTIDE SEQUENCE [LARGE SCALE GENOMIC DNA]</scope>
    <source>
        <strain evidence="3">ATCC 51142 / BH68</strain>
    </source>
</reference>
<dbReference type="EMBL" id="CP000806">
    <property type="protein sequence ID" value="ACB50562.1"/>
    <property type="molecule type" value="Genomic_DNA"/>
</dbReference>
<evidence type="ECO:0000256" key="1">
    <source>
        <dbReference type="SAM" id="Phobius"/>
    </source>
</evidence>
<dbReference type="RefSeq" id="WP_009544041.1">
    <property type="nucleotide sequence ID" value="NC_010546.1"/>
</dbReference>
<organism evidence="2 3">
    <name type="scientific">Crocosphaera subtropica (strain ATCC 51142 / BH68)</name>
    <name type="common">Cyanothece sp. (strain ATCC 51142)</name>
    <dbReference type="NCBI Taxonomy" id="43989"/>
    <lineage>
        <taxon>Bacteria</taxon>
        <taxon>Bacillati</taxon>
        <taxon>Cyanobacteriota</taxon>
        <taxon>Cyanophyceae</taxon>
        <taxon>Oscillatoriophycideae</taxon>
        <taxon>Chroococcales</taxon>
        <taxon>Aphanothecaceae</taxon>
        <taxon>Crocosphaera</taxon>
        <taxon>Crocosphaera subtropica</taxon>
    </lineage>
</organism>
<accession>B1WUW1</accession>
<keyword evidence="1" id="KW-0812">Transmembrane</keyword>
<evidence type="ECO:0000313" key="2">
    <source>
        <dbReference type="EMBL" id="ACB50562.1"/>
    </source>
</evidence>
<keyword evidence="1" id="KW-1133">Transmembrane helix</keyword>